<evidence type="ECO:0000313" key="2">
    <source>
        <dbReference type="EMBL" id="PIL26072.1"/>
    </source>
</evidence>
<accession>A0A2G8RX38</accession>
<feature type="transmembrane region" description="Helical" evidence="1">
    <location>
        <begin position="139"/>
        <end position="159"/>
    </location>
</feature>
<keyword evidence="1" id="KW-1133">Transmembrane helix</keyword>
<proteinExistence type="predicted"/>
<dbReference type="AlphaFoldDB" id="A0A2G8RX38"/>
<sequence length="300" mass="32619">MATLDIRAVEINPIAMNITNFFAAQEPVFALQFSLSALLFDVGPGAPCGYWSIRIPLTGTILLYLSTSVYMAAFAWNRESAVRLVSEATDGLFSSTYDGKGSATYSEAVLKQSWMATVALGANIVLGDAIVWWRACLIWRHKAVYWTGPILVALTLASAPRRRLRRYLGADTAQTRVLKVLALLVESGTVYSTILVLVLVLQPQGHATASDPGIYFLYGCLVPIVAIYPTIIIVLTAANSSPLERGLSQVGADSDGPGSYNWRQRVPSTAVRLRRSVICSYEEEQDRKGSIGPNSILDVV</sequence>
<keyword evidence="3" id="KW-1185">Reference proteome</keyword>
<reference evidence="2 3" key="1">
    <citation type="journal article" date="2015" name="Sci. Rep.">
        <title>Chromosome-level genome map provides insights into diverse defense mechanisms in the medicinal fungus Ganoderma sinense.</title>
        <authorList>
            <person name="Zhu Y."/>
            <person name="Xu J."/>
            <person name="Sun C."/>
            <person name="Zhou S."/>
            <person name="Xu H."/>
            <person name="Nelson D.R."/>
            <person name="Qian J."/>
            <person name="Song J."/>
            <person name="Luo H."/>
            <person name="Xiang L."/>
            <person name="Li Y."/>
            <person name="Xu Z."/>
            <person name="Ji A."/>
            <person name="Wang L."/>
            <person name="Lu S."/>
            <person name="Hayward A."/>
            <person name="Sun W."/>
            <person name="Li X."/>
            <person name="Schwartz D.C."/>
            <person name="Wang Y."/>
            <person name="Chen S."/>
        </authorList>
    </citation>
    <scope>NUCLEOTIDE SEQUENCE [LARGE SCALE GENOMIC DNA]</scope>
    <source>
        <strain evidence="2 3">ZZ0214-1</strain>
    </source>
</reference>
<feature type="transmembrane region" description="Helical" evidence="1">
    <location>
        <begin position="213"/>
        <end position="238"/>
    </location>
</feature>
<organism evidence="2 3">
    <name type="scientific">Ganoderma sinense ZZ0214-1</name>
    <dbReference type="NCBI Taxonomy" id="1077348"/>
    <lineage>
        <taxon>Eukaryota</taxon>
        <taxon>Fungi</taxon>
        <taxon>Dikarya</taxon>
        <taxon>Basidiomycota</taxon>
        <taxon>Agaricomycotina</taxon>
        <taxon>Agaricomycetes</taxon>
        <taxon>Polyporales</taxon>
        <taxon>Polyporaceae</taxon>
        <taxon>Ganoderma</taxon>
    </lineage>
</organism>
<protein>
    <submittedName>
        <fullName evidence="2">Uncharacterized protein</fullName>
    </submittedName>
</protein>
<feature type="transmembrane region" description="Helical" evidence="1">
    <location>
        <begin position="180"/>
        <end position="201"/>
    </location>
</feature>
<feature type="transmembrane region" description="Helical" evidence="1">
    <location>
        <begin position="53"/>
        <end position="76"/>
    </location>
</feature>
<dbReference type="OrthoDB" id="3214103at2759"/>
<gene>
    <name evidence="2" type="ORF">GSI_11826</name>
</gene>
<name>A0A2G8RX38_9APHY</name>
<comment type="caution">
    <text evidence="2">The sequence shown here is derived from an EMBL/GenBank/DDBJ whole genome shotgun (WGS) entry which is preliminary data.</text>
</comment>
<dbReference type="EMBL" id="AYKW01000045">
    <property type="protein sequence ID" value="PIL26072.1"/>
    <property type="molecule type" value="Genomic_DNA"/>
</dbReference>
<dbReference type="Proteomes" id="UP000230002">
    <property type="component" value="Unassembled WGS sequence"/>
</dbReference>
<evidence type="ECO:0000256" key="1">
    <source>
        <dbReference type="SAM" id="Phobius"/>
    </source>
</evidence>
<keyword evidence="1" id="KW-0812">Transmembrane</keyword>
<keyword evidence="1" id="KW-0472">Membrane</keyword>
<evidence type="ECO:0000313" key="3">
    <source>
        <dbReference type="Proteomes" id="UP000230002"/>
    </source>
</evidence>
<feature type="transmembrane region" description="Helical" evidence="1">
    <location>
        <begin position="114"/>
        <end position="133"/>
    </location>
</feature>